<dbReference type="FunFam" id="1.20.120.1900:FF:000008">
    <property type="entry name" value="Gamma-tubulin complex component"/>
    <property type="match status" value="1"/>
</dbReference>
<dbReference type="GO" id="GO:0005874">
    <property type="term" value="C:microtubule"/>
    <property type="evidence" value="ECO:0007669"/>
    <property type="project" value="UniProtKB-KW"/>
</dbReference>
<dbReference type="GO" id="GO:0007020">
    <property type="term" value="P:microtubule nucleation"/>
    <property type="evidence" value="ECO:0007669"/>
    <property type="project" value="InterPro"/>
</dbReference>
<evidence type="ECO:0000256" key="3">
    <source>
        <dbReference type="ARBA" id="ARBA00022701"/>
    </source>
</evidence>
<evidence type="ECO:0000259" key="6">
    <source>
        <dbReference type="Pfam" id="PF04130"/>
    </source>
</evidence>
<dbReference type="AlphaFoldDB" id="A0A178WJI2"/>
<dbReference type="PANTHER" id="PTHR19302:SF33">
    <property type="entry name" value="GAMMA-TUBULIN COMPLEX COMPONENT 5"/>
    <property type="match status" value="1"/>
</dbReference>
<comment type="subcellular location">
    <subcellularLocation>
        <location evidence="5">Cytoplasm</location>
        <location evidence="5">Cytoskeleton</location>
        <location evidence="5">Microtubule organizing center</location>
    </subcellularLocation>
</comment>
<keyword evidence="3 5" id="KW-0493">Microtubule</keyword>
<dbReference type="GO" id="GO:0005815">
    <property type="term" value="C:microtubule organizing center"/>
    <property type="evidence" value="ECO:0007669"/>
    <property type="project" value="UniProtKB-SubCell"/>
</dbReference>
<dbReference type="PANTHER" id="PTHR19302">
    <property type="entry name" value="GAMMA TUBULIN COMPLEX PROTEIN"/>
    <property type="match status" value="1"/>
</dbReference>
<dbReference type="GO" id="GO:0000922">
    <property type="term" value="C:spindle pole"/>
    <property type="evidence" value="ECO:0007669"/>
    <property type="project" value="InterPro"/>
</dbReference>
<keyword evidence="2 5" id="KW-0963">Cytoplasm</keyword>
<keyword evidence="4 5" id="KW-0206">Cytoskeleton</keyword>
<evidence type="ECO:0000256" key="5">
    <source>
        <dbReference type="RuleBase" id="RU363050"/>
    </source>
</evidence>
<dbReference type="InterPro" id="IPR040457">
    <property type="entry name" value="GCP_C"/>
</dbReference>
<dbReference type="InterPro" id="IPR042241">
    <property type="entry name" value="GCP_C_sf"/>
</dbReference>
<dbReference type="EMBL" id="LUHQ01000001">
    <property type="protein sequence ID" value="OAP18274.1"/>
    <property type="molecule type" value="Genomic_DNA"/>
</dbReference>
<evidence type="ECO:0000256" key="4">
    <source>
        <dbReference type="ARBA" id="ARBA00023212"/>
    </source>
</evidence>
<proteinExistence type="inferred from homology"/>
<evidence type="ECO:0000313" key="8">
    <source>
        <dbReference type="Proteomes" id="UP000078284"/>
    </source>
</evidence>
<accession>A0A178WJI2</accession>
<comment type="caution">
    <text evidence="7">The sequence shown here is derived from an EMBL/GenBank/DDBJ whole genome shotgun (WGS) entry which is preliminary data.</text>
</comment>
<gene>
    <name evidence="7" type="ordered locus">AXX17_At1g21530</name>
</gene>
<dbReference type="GO" id="GO:0043015">
    <property type="term" value="F:gamma-tubulin binding"/>
    <property type="evidence" value="ECO:0007669"/>
    <property type="project" value="InterPro"/>
</dbReference>
<dbReference type="InterPro" id="IPR007259">
    <property type="entry name" value="GCP"/>
</dbReference>
<organism evidence="7 8">
    <name type="scientific">Arabidopsis thaliana</name>
    <name type="common">Mouse-ear cress</name>
    <dbReference type="NCBI Taxonomy" id="3702"/>
    <lineage>
        <taxon>Eukaryota</taxon>
        <taxon>Viridiplantae</taxon>
        <taxon>Streptophyta</taxon>
        <taxon>Embryophyta</taxon>
        <taxon>Tracheophyta</taxon>
        <taxon>Spermatophyta</taxon>
        <taxon>Magnoliopsida</taxon>
        <taxon>eudicotyledons</taxon>
        <taxon>Gunneridae</taxon>
        <taxon>Pentapetalae</taxon>
        <taxon>rosids</taxon>
        <taxon>malvids</taxon>
        <taxon>Brassicales</taxon>
        <taxon>Brassicaceae</taxon>
        <taxon>Camelineae</taxon>
        <taxon>Arabidopsis</taxon>
    </lineage>
</organism>
<evidence type="ECO:0000256" key="2">
    <source>
        <dbReference type="ARBA" id="ARBA00022490"/>
    </source>
</evidence>
<dbReference type="Gene3D" id="1.20.120.1900">
    <property type="entry name" value="Gamma-tubulin complex, C-terminal domain"/>
    <property type="match status" value="1"/>
</dbReference>
<comment type="function">
    <text evidence="5">Component of the gamma-tubulin ring complex (gTuRC) which mediates microtubule nucleation.</text>
</comment>
<evidence type="ECO:0000256" key="1">
    <source>
        <dbReference type="ARBA" id="ARBA00010337"/>
    </source>
</evidence>
<protein>
    <recommendedName>
        <fullName evidence="5">Gamma-tubulin complex component</fullName>
    </recommendedName>
</protein>
<dbReference type="Pfam" id="PF04130">
    <property type="entry name" value="GCP_C_terminal"/>
    <property type="match status" value="1"/>
</dbReference>
<comment type="similarity">
    <text evidence="1 5">Belongs to the TUBGCP family.</text>
</comment>
<reference evidence="8" key="1">
    <citation type="journal article" date="2016" name="Proc. Natl. Acad. Sci. U.S.A.">
        <title>Chromosome-level assembly of Arabidopsis thaliana Ler reveals the extent of translocation and inversion polymorphisms.</title>
        <authorList>
            <person name="Zapata L."/>
            <person name="Ding J."/>
            <person name="Willing E.M."/>
            <person name="Hartwig B."/>
            <person name="Bezdan D."/>
            <person name="Jiao W.B."/>
            <person name="Patel V."/>
            <person name="Velikkakam James G."/>
            <person name="Koornneef M."/>
            <person name="Ossowski S."/>
            <person name="Schneeberger K."/>
        </authorList>
    </citation>
    <scope>NUCLEOTIDE SEQUENCE [LARGE SCALE GENOMIC DNA]</scope>
    <source>
        <strain evidence="8">cv. Landsberg erecta</strain>
    </source>
</reference>
<sequence>MSEFLPYQKNSTLPSRVLSWILRTEPRNTLLPVVIMQECFTINIRRQVDNISKVIFSKLMNEWKLMHELAVLRAIYLLGSGDLLQHFLTVIFDRLGKGESSNDDFELNIIIQESIRNSADTMLLSSPDALVVSISSEGCLDRDKDDKGDVKSLSSPRESSVNNYAIDCLESLKFTYKVPWPLELIANSEAIKKYNQVMGFLLKVKRAKYVLDKARRLMWKGKGSATKIRKHHCLLEQKLLNFVDAFHQYVMDRVYHTAWRELCEAMVKAGSLDEVIDVHETYLLSIQRQCFVVQEKLWAIIASRINMILGLALEFYSIQQTLSSGGAVSAIKARWEMEIDRIEKQFEDCIAFLLRVLTSKMNVGHFPHLADLVTRINYNYHYMSDTGSSMTASGS</sequence>
<name>A0A178WJI2_ARATH</name>
<evidence type="ECO:0000313" key="7">
    <source>
        <dbReference type="EMBL" id="OAP18274.1"/>
    </source>
</evidence>
<dbReference type="Proteomes" id="UP000078284">
    <property type="component" value="Chromosome 1"/>
</dbReference>
<feature type="domain" description="Gamma tubulin complex component C-terminal" evidence="6">
    <location>
        <begin position="65"/>
        <end position="382"/>
    </location>
</feature>